<protein>
    <submittedName>
        <fullName evidence="1">Phosphonate C-P lyase system protein PhnG</fullName>
    </submittedName>
</protein>
<gene>
    <name evidence="1" type="primary">phnG</name>
    <name evidence="1" type="ORF">H9889_00295</name>
</gene>
<dbReference type="NCBIfam" id="TIGR03293">
    <property type="entry name" value="PhnG_redo"/>
    <property type="match status" value="1"/>
</dbReference>
<dbReference type="InterPro" id="IPR009609">
    <property type="entry name" value="Phosphonate_metab_PhnG"/>
</dbReference>
<organism evidence="1 2">
    <name type="scientific">Candidatus Ignatzschineria merdigallinarum</name>
    <dbReference type="NCBI Taxonomy" id="2838621"/>
    <lineage>
        <taxon>Bacteria</taxon>
        <taxon>Pseudomonadati</taxon>
        <taxon>Pseudomonadota</taxon>
        <taxon>Gammaproteobacteria</taxon>
        <taxon>Cardiobacteriales</taxon>
        <taxon>Ignatzschineriaceae</taxon>
        <taxon>Ignatzschineria</taxon>
    </lineage>
</organism>
<keyword evidence="1" id="KW-0456">Lyase</keyword>
<dbReference type="AlphaFoldDB" id="A0A9D1Q4H9"/>
<dbReference type="GO" id="GO:0016829">
    <property type="term" value="F:lyase activity"/>
    <property type="evidence" value="ECO:0007669"/>
    <property type="project" value="UniProtKB-KW"/>
</dbReference>
<proteinExistence type="predicted"/>
<dbReference type="Proteomes" id="UP000823934">
    <property type="component" value="Unassembled WGS sequence"/>
</dbReference>
<dbReference type="Pfam" id="PF06754">
    <property type="entry name" value="PhnG"/>
    <property type="match status" value="1"/>
</dbReference>
<evidence type="ECO:0000313" key="2">
    <source>
        <dbReference type="Proteomes" id="UP000823934"/>
    </source>
</evidence>
<name>A0A9D1Q4H9_9GAMM</name>
<comment type="caution">
    <text evidence="1">The sequence shown here is derived from an EMBL/GenBank/DDBJ whole genome shotgun (WGS) entry which is preliminary data.</text>
</comment>
<accession>A0A9D1Q4H9</accession>
<dbReference type="GO" id="GO:0015716">
    <property type="term" value="P:organic phosphonate transport"/>
    <property type="evidence" value="ECO:0007669"/>
    <property type="project" value="InterPro"/>
</dbReference>
<dbReference type="GO" id="GO:0019634">
    <property type="term" value="P:organic phosphonate metabolic process"/>
    <property type="evidence" value="ECO:0007669"/>
    <property type="project" value="InterPro"/>
</dbReference>
<reference evidence="1" key="1">
    <citation type="journal article" date="2021" name="PeerJ">
        <title>Extensive microbial diversity within the chicken gut microbiome revealed by metagenomics and culture.</title>
        <authorList>
            <person name="Gilroy R."/>
            <person name="Ravi A."/>
            <person name="Getino M."/>
            <person name="Pursley I."/>
            <person name="Horton D.L."/>
            <person name="Alikhan N.F."/>
            <person name="Baker D."/>
            <person name="Gharbi K."/>
            <person name="Hall N."/>
            <person name="Watson M."/>
            <person name="Adriaenssens E.M."/>
            <person name="Foster-Nyarko E."/>
            <person name="Jarju S."/>
            <person name="Secka A."/>
            <person name="Antonio M."/>
            <person name="Oren A."/>
            <person name="Chaudhuri R.R."/>
            <person name="La Ragione R."/>
            <person name="Hildebrand F."/>
            <person name="Pallen M.J."/>
        </authorList>
    </citation>
    <scope>NUCLEOTIDE SEQUENCE</scope>
    <source>
        <strain evidence="1">CHK160-9182</strain>
    </source>
</reference>
<reference evidence="1" key="2">
    <citation type="submission" date="2021-04" db="EMBL/GenBank/DDBJ databases">
        <authorList>
            <person name="Gilroy R."/>
        </authorList>
    </citation>
    <scope>NUCLEOTIDE SEQUENCE</scope>
    <source>
        <strain evidence="1">CHK160-9182</strain>
    </source>
</reference>
<dbReference type="EMBL" id="DXHP01000007">
    <property type="protein sequence ID" value="HIW05758.1"/>
    <property type="molecule type" value="Genomic_DNA"/>
</dbReference>
<evidence type="ECO:0000313" key="1">
    <source>
        <dbReference type="EMBL" id="HIW05758.1"/>
    </source>
</evidence>
<sequence>MQDRQSSSLKGHEVDQKRQFWLSILTQQSEALLQFESLLKAEQYDLLRAPEIGMAMVKGKTSGEGQVFNVGEVTVTRSAVRLQSGEVGFGYLVGRNKKASELIALADAYLQSERHAMWHKTLLEPLIEKHHQERAVLAQKVQTTKVDFFTLVRGED</sequence>